<organism evidence="2 3">
    <name type="scientific">Periconia macrospinosa</name>
    <dbReference type="NCBI Taxonomy" id="97972"/>
    <lineage>
        <taxon>Eukaryota</taxon>
        <taxon>Fungi</taxon>
        <taxon>Dikarya</taxon>
        <taxon>Ascomycota</taxon>
        <taxon>Pezizomycotina</taxon>
        <taxon>Dothideomycetes</taxon>
        <taxon>Pleosporomycetidae</taxon>
        <taxon>Pleosporales</taxon>
        <taxon>Massarineae</taxon>
        <taxon>Periconiaceae</taxon>
        <taxon>Periconia</taxon>
    </lineage>
</organism>
<reference evidence="2 3" key="1">
    <citation type="journal article" date="2018" name="Sci. Rep.">
        <title>Comparative genomics provides insights into the lifestyle and reveals functional heterogeneity of dark septate endophytic fungi.</title>
        <authorList>
            <person name="Knapp D.G."/>
            <person name="Nemeth J.B."/>
            <person name="Barry K."/>
            <person name="Hainaut M."/>
            <person name="Henrissat B."/>
            <person name="Johnson J."/>
            <person name="Kuo A."/>
            <person name="Lim J.H.P."/>
            <person name="Lipzen A."/>
            <person name="Nolan M."/>
            <person name="Ohm R.A."/>
            <person name="Tamas L."/>
            <person name="Grigoriev I.V."/>
            <person name="Spatafora J.W."/>
            <person name="Nagy L.G."/>
            <person name="Kovacs G.M."/>
        </authorList>
    </citation>
    <scope>NUCLEOTIDE SEQUENCE [LARGE SCALE GENOMIC DNA]</scope>
    <source>
        <strain evidence="2 3">DSE2036</strain>
    </source>
</reference>
<evidence type="ECO:0000313" key="2">
    <source>
        <dbReference type="EMBL" id="PVI08194.1"/>
    </source>
</evidence>
<gene>
    <name evidence="2" type="ORF">DM02DRAFT_648256</name>
</gene>
<keyword evidence="3" id="KW-1185">Reference proteome</keyword>
<name>A0A2V1EER0_9PLEO</name>
<sequence>MSGRDWQDADRGVEGPGQGRACFAFSGTGEPTARPGASACQCWGWGGDLLAKRAAAAAAQGPGGRSEPAGLPFPEAANRASGLNPSASACFKSHRRVVLLSPRPLQAQIMLDIDSEVLLQNSLLALA</sequence>
<dbReference type="EMBL" id="KZ805301">
    <property type="protein sequence ID" value="PVI08194.1"/>
    <property type="molecule type" value="Genomic_DNA"/>
</dbReference>
<feature type="region of interest" description="Disordered" evidence="1">
    <location>
        <begin position="56"/>
        <end position="83"/>
    </location>
</feature>
<feature type="compositionally biased region" description="Basic and acidic residues" evidence="1">
    <location>
        <begin position="1"/>
        <end position="13"/>
    </location>
</feature>
<evidence type="ECO:0000256" key="1">
    <source>
        <dbReference type="SAM" id="MobiDB-lite"/>
    </source>
</evidence>
<feature type="region of interest" description="Disordered" evidence="1">
    <location>
        <begin position="1"/>
        <end position="35"/>
    </location>
</feature>
<proteinExistence type="predicted"/>
<accession>A0A2V1EER0</accession>
<protein>
    <submittedName>
        <fullName evidence="2">Uncharacterized protein</fullName>
    </submittedName>
</protein>
<evidence type="ECO:0000313" key="3">
    <source>
        <dbReference type="Proteomes" id="UP000244855"/>
    </source>
</evidence>
<dbReference type="AlphaFoldDB" id="A0A2V1EER0"/>
<dbReference type="Proteomes" id="UP000244855">
    <property type="component" value="Unassembled WGS sequence"/>
</dbReference>